<dbReference type="Gene3D" id="1.10.10.10">
    <property type="entry name" value="Winged helix-like DNA-binding domain superfamily/Winged helix DNA-binding domain"/>
    <property type="match status" value="1"/>
</dbReference>
<keyword evidence="5" id="KW-1185">Reference proteome</keyword>
<feature type="domain" description="TIR" evidence="3">
    <location>
        <begin position="981"/>
        <end position="1138"/>
    </location>
</feature>
<dbReference type="PROSITE" id="PS50104">
    <property type="entry name" value="TIR"/>
    <property type="match status" value="1"/>
</dbReference>
<dbReference type="InterPro" id="IPR036388">
    <property type="entry name" value="WH-like_DNA-bd_sf"/>
</dbReference>
<name>A0ABS3YYL5_9BACT</name>
<dbReference type="Gene3D" id="3.30.310.200">
    <property type="match status" value="1"/>
</dbReference>
<proteinExistence type="predicted"/>
<sequence length="1145" mass="130592">MSKIALKLIHTCLETKETSLDLGNCGLTDSDFEPGAPIDIELRKCKHLESLILSDMWYNAKRGWVSNDKGDYNYFTKGPAAINELQGLLRLECASHQRSDWGIADTFFVSQLHQLQYLNLRGNKIHDLEGLKSLSVIEDLNLSSNGIKTLQGFGPLHGVKKLNLSGNYISTLDGLEGLISLRNISLVGNEITNLGPLKSLVNLEILQLQNNGITDLKSLRTLTSLEQLNLSHNQIGKLVDIEELNQLTQLSIDKANITSLKGIEKLLELKFLNVSDNRITSLKSLEKLSNLITLIASRTYIKDLRSLEKLPALEILFVSDTKITSPEGLEKITTLRELRIRGNTIRDFKCLESLHNLINLDVSNTGISSLTSLQKLTWLKQLNLSRNNISDISGLETLTGLMELDISFNKIKDLSPLLPFLTRPKKPLTIVVKRVALIGLGRIHVAGNPLENPPLSIVELGNESVLRHFEKIKAEGIDYLYEAKLTLVGEGNAGKTSLQKRLMNAKAALPTDDTRTRGIEVVDWKYKGAKSKSHIAHIWDFGGQDVYYPVHRFFLTENSVFVLLASTRQNNHHFDYWIPTIAQFGGKSPIILGQTCHQGNKISWTDLGHYLINDHFNIIKAGQLSYTELNLQKKNEGLEEIKKIIVDQIEKLPHYGKGVPKSWIPAREAIAAESTKKACISFEEFMAICRKTDPDKMSAEIDIMDFARFLHSQGIILWYSGIEELRNWVILQPEWAMNAVYKIIDDEDIQKRRGHIIASDFERIWREAHYKQRFEILKKLLQVFKIAFPKKHNNKDFIIPARLLAMPKEARWENDQQCLRLIYKYEFMPKGLVNQLSADLSKFIKSDGDVWNDAVNIEHPDTAAQAQVIENFYERTIEIKTTGKDARGLNMMITAAMEDVTKSYKGVHYSLFVPCSCGECINSNKPEKFEYQKLLKWSKDRDHITCNESQTRLSIDNLLFNVGLASSLRGVYRRIIKKEIRQLKTFISYSKSEGELAKDTNYLQEFKNRLAPLSKFNNTLITWDDTNLIPGEEWDDRIREELNTCDVIFLLISPAFLNTKYIRETELNIAMERQSKGECMVVPVVIRNCAWTDIPLLSKLSGIPRKNIPIASWKKNKKEWPSIDDAWQHVYDEIKKLIQAFYKND</sequence>
<gene>
    <name evidence="4" type="ORF">J7I42_22160</name>
</gene>
<evidence type="ECO:0000256" key="2">
    <source>
        <dbReference type="ARBA" id="ARBA00022737"/>
    </source>
</evidence>
<dbReference type="Gene3D" id="3.40.50.10140">
    <property type="entry name" value="Toll/interleukin-1 receptor homology (TIR) domain"/>
    <property type="match status" value="1"/>
</dbReference>
<dbReference type="InterPro" id="IPR032675">
    <property type="entry name" value="LRR_dom_sf"/>
</dbReference>
<dbReference type="Gene3D" id="3.80.10.10">
    <property type="entry name" value="Ribonuclease Inhibitor"/>
    <property type="match status" value="2"/>
</dbReference>
<dbReference type="SMART" id="SM00369">
    <property type="entry name" value="LRR_TYP"/>
    <property type="match status" value="8"/>
</dbReference>
<dbReference type="Pfam" id="PF08477">
    <property type="entry name" value="Roc"/>
    <property type="match status" value="1"/>
</dbReference>
<dbReference type="InterPro" id="IPR057263">
    <property type="entry name" value="COR-B"/>
</dbReference>
<dbReference type="InterPro" id="IPR025875">
    <property type="entry name" value="Leu-rich_rpt_4"/>
</dbReference>
<dbReference type="RefSeq" id="WP_209141068.1">
    <property type="nucleotide sequence ID" value="NZ_JAGHKO010000005.1"/>
</dbReference>
<keyword evidence="1" id="KW-0433">Leucine-rich repeat</keyword>
<accession>A0ABS3YYL5</accession>
<dbReference type="EMBL" id="JAGHKO010000005">
    <property type="protein sequence ID" value="MBO9203012.1"/>
    <property type="molecule type" value="Genomic_DNA"/>
</dbReference>
<evidence type="ECO:0000313" key="4">
    <source>
        <dbReference type="EMBL" id="MBO9203012.1"/>
    </source>
</evidence>
<dbReference type="InterPro" id="IPR001611">
    <property type="entry name" value="Leu-rich_rpt"/>
</dbReference>
<dbReference type="PANTHER" id="PTHR46652:SF3">
    <property type="entry name" value="LEUCINE-RICH REPEAT-CONTAINING PROTEIN 9"/>
    <property type="match status" value="1"/>
</dbReference>
<evidence type="ECO:0000259" key="3">
    <source>
        <dbReference type="PROSITE" id="PS50104"/>
    </source>
</evidence>
<dbReference type="Gene3D" id="1.10.10.2200">
    <property type="match status" value="1"/>
</dbReference>
<dbReference type="Pfam" id="PF13676">
    <property type="entry name" value="TIR_2"/>
    <property type="match status" value="1"/>
</dbReference>
<dbReference type="Pfam" id="PF12799">
    <property type="entry name" value="LRR_4"/>
    <property type="match status" value="2"/>
</dbReference>
<reference evidence="4 5" key="1">
    <citation type="submission" date="2021-03" db="EMBL/GenBank/DDBJ databases">
        <title>Assistant Professor.</title>
        <authorList>
            <person name="Huq M.A."/>
        </authorList>
    </citation>
    <scope>NUCLEOTIDE SEQUENCE [LARGE SCALE GENOMIC DNA]</scope>
    <source>
        <strain evidence="4 5">MAH-29</strain>
    </source>
</reference>
<dbReference type="SUPFAM" id="SSF52540">
    <property type="entry name" value="P-loop containing nucleoside triphosphate hydrolases"/>
    <property type="match status" value="1"/>
</dbReference>
<dbReference type="Gene3D" id="3.30.70.1390">
    <property type="entry name" value="ROC domain from the Parkinson's disease-associated leucine-rich repeat kinase 2"/>
    <property type="match status" value="1"/>
</dbReference>
<evidence type="ECO:0000313" key="5">
    <source>
        <dbReference type="Proteomes" id="UP000677244"/>
    </source>
</evidence>
<evidence type="ECO:0000256" key="1">
    <source>
        <dbReference type="ARBA" id="ARBA00022614"/>
    </source>
</evidence>
<comment type="caution">
    <text evidence="4">The sequence shown here is derived from an EMBL/GenBank/DDBJ whole genome shotgun (WGS) entry which is preliminary data.</text>
</comment>
<dbReference type="InterPro" id="IPR032171">
    <property type="entry name" value="COR-A"/>
</dbReference>
<dbReference type="SUPFAM" id="SSF52058">
    <property type="entry name" value="L domain-like"/>
    <property type="match status" value="2"/>
</dbReference>
<dbReference type="Pfam" id="PF25497">
    <property type="entry name" value="COR-B"/>
    <property type="match status" value="1"/>
</dbReference>
<dbReference type="PROSITE" id="PS51450">
    <property type="entry name" value="LRR"/>
    <property type="match status" value="9"/>
</dbReference>
<dbReference type="InterPro" id="IPR003591">
    <property type="entry name" value="Leu-rich_rpt_typical-subtyp"/>
</dbReference>
<dbReference type="Pfam" id="PF16095">
    <property type="entry name" value="COR-A"/>
    <property type="match status" value="1"/>
</dbReference>
<dbReference type="InterPro" id="IPR027417">
    <property type="entry name" value="P-loop_NTPase"/>
</dbReference>
<dbReference type="Proteomes" id="UP000677244">
    <property type="component" value="Unassembled WGS sequence"/>
</dbReference>
<dbReference type="SUPFAM" id="SSF52200">
    <property type="entry name" value="Toll/Interleukin receptor TIR domain"/>
    <property type="match status" value="1"/>
</dbReference>
<keyword evidence="2" id="KW-0677">Repeat</keyword>
<organism evidence="4 5">
    <name type="scientific">Niastella soli</name>
    <dbReference type="NCBI Taxonomy" id="2821487"/>
    <lineage>
        <taxon>Bacteria</taxon>
        <taxon>Pseudomonadati</taxon>
        <taxon>Bacteroidota</taxon>
        <taxon>Chitinophagia</taxon>
        <taxon>Chitinophagales</taxon>
        <taxon>Chitinophagaceae</taxon>
        <taxon>Niastella</taxon>
    </lineage>
</organism>
<protein>
    <submittedName>
        <fullName evidence="4">Leucine-rich repeat domain-containing protein</fullName>
    </submittedName>
</protein>
<dbReference type="SMART" id="SM00365">
    <property type="entry name" value="LRR_SD22"/>
    <property type="match status" value="12"/>
</dbReference>
<dbReference type="InterPro" id="IPR035897">
    <property type="entry name" value="Toll_tir_struct_dom_sf"/>
</dbReference>
<dbReference type="InterPro" id="IPR050836">
    <property type="entry name" value="SDS22/Internalin_LRR"/>
</dbReference>
<dbReference type="InterPro" id="IPR000157">
    <property type="entry name" value="TIR_dom"/>
</dbReference>
<dbReference type="PANTHER" id="PTHR46652">
    <property type="entry name" value="LEUCINE-RICH REPEAT AND IQ DOMAIN-CONTAINING PROTEIN 1-RELATED"/>
    <property type="match status" value="1"/>
</dbReference>